<sequence>MAYQGPDAHLFRVTVIPTSGLLQSPTMSPISRLTRELLLIIFTMIANMYDDWFILPIGDTRFRALTVVRRTTQVCSLWRKLILDNSRIWGRIIDVNLLLGPKTEYWRNEVLQRTRTAPLFIRGIVSSPYGEEEKKKFDKDVQKFFTKLFNFTNWERTEVLDLAVDNTAWFSEKTLEYIQRPHRRLRIFRLNILEDPPAGRTSLDPPNMIAFTKKAPRLVQLECMDVAINLQAHWFSNLRHFSLSYKNKSSHSHPFTLPDILNTLEQMPHLEGLNLRWASKYPTKVDMANIQPKLLPNLKKLGIEDDFSTCIAFLAKIKPPRECHFTLTTNDLTYSTDPRFVTGARTVIAHYAQNFFSANAISRIRLNLDDSGFIISTMDPRPASFESDRCFRIECALSNPPQEVSPLLKFFAETLSPTLSSSRITRLLLDSGGGGRVVSIEGLARFLGSLGSLQVLETTAEVVNRYLCPFFSKLVEGTKKNGRLPPPLCPNLRMVSILSFNLYGTPNRDAPAPNSAMRLLWLFKFREQLGLPIPLLDLTLCRSRLCPLECLEEVKGLSIIWRGPGGAQKVYVCGSGTANETVVI</sequence>
<dbReference type="AlphaFoldDB" id="A0A9W8JTY8"/>
<evidence type="ECO:0008006" key="3">
    <source>
        <dbReference type="Google" id="ProtNLM"/>
    </source>
</evidence>
<name>A0A9W8JTY8_9AGAR</name>
<accession>A0A9W8JTY8</accession>
<comment type="caution">
    <text evidence="1">The sequence shown here is derived from an EMBL/GenBank/DDBJ whole genome shotgun (WGS) entry which is preliminary data.</text>
</comment>
<dbReference type="Proteomes" id="UP001148786">
    <property type="component" value="Unassembled WGS sequence"/>
</dbReference>
<organism evidence="1 2">
    <name type="scientific">Agrocybe chaxingu</name>
    <dbReference type="NCBI Taxonomy" id="84603"/>
    <lineage>
        <taxon>Eukaryota</taxon>
        <taxon>Fungi</taxon>
        <taxon>Dikarya</taxon>
        <taxon>Basidiomycota</taxon>
        <taxon>Agaricomycotina</taxon>
        <taxon>Agaricomycetes</taxon>
        <taxon>Agaricomycetidae</taxon>
        <taxon>Agaricales</taxon>
        <taxon>Agaricineae</taxon>
        <taxon>Strophariaceae</taxon>
        <taxon>Agrocybe</taxon>
    </lineage>
</organism>
<dbReference type="OrthoDB" id="2977877at2759"/>
<protein>
    <recommendedName>
        <fullName evidence="3">F-box domain-containing protein</fullName>
    </recommendedName>
</protein>
<keyword evidence="2" id="KW-1185">Reference proteome</keyword>
<gene>
    <name evidence="1" type="ORF">NLJ89_g9093</name>
</gene>
<proteinExistence type="predicted"/>
<evidence type="ECO:0000313" key="2">
    <source>
        <dbReference type="Proteomes" id="UP001148786"/>
    </source>
</evidence>
<reference evidence="1" key="1">
    <citation type="submission" date="2022-07" db="EMBL/GenBank/DDBJ databases">
        <title>Genome Sequence of Agrocybe chaxingu.</title>
        <authorList>
            <person name="Buettner E."/>
        </authorList>
    </citation>
    <scope>NUCLEOTIDE SEQUENCE</scope>
    <source>
        <strain evidence="1">MP-N11</strain>
    </source>
</reference>
<dbReference type="EMBL" id="JANKHO010001347">
    <property type="protein sequence ID" value="KAJ3501982.1"/>
    <property type="molecule type" value="Genomic_DNA"/>
</dbReference>
<evidence type="ECO:0000313" key="1">
    <source>
        <dbReference type="EMBL" id="KAJ3501982.1"/>
    </source>
</evidence>